<dbReference type="InterPro" id="IPR014756">
    <property type="entry name" value="Ig_E-set"/>
</dbReference>
<dbReference type="Pfam" id="PF01833">
    <property type="entry name" value="TIG"/>
    <property type="match status" value="1"/>
</dbReference>
<proteinExistence type="predicted"/>
<protein>
    <submittedName>
        <fullName evidence="2">DNA-binding protein</fullName>
    </submittedName>
</protein>
<accession>A0A5F2BST9</accession>
<dbReference type="OrthoDB" id="344519at2"/>
<dbReference type="InterPro" id="IPR013783">
    <property type="entry name" value="Ig-like_fold"/>
</dbReference>
<evidence type="ECO:0000259" key="1">
    <source>
        <dbReference type="Pfam" id="PF01833"/>
    </source>
</evidence>
<dbReference type="InterPro" id="IPR002909">
    <property type="entry name" value="IPT_dom"/>
</dbReference>
<dbReference type="AlphaFoldDB" id="A0A5F2BST9"/>
<dbReference type="GO" id="GO:0003677">
    <property type="term" value="F:DNA binding"/>
    <property type="evidence" value="ECO:0007669"/>
    <property type="project" value="UniProtKB-KW"/>
</dbReference>
<dbReference type="SUPFAM" id="SSF81296">
    <property type="entry name" value="E set domains"/>
    <property type="match status" value="1"/>
</dbReference>
<keyword evidence="2" id="KW-0238">DNA-binding</keyword>
<dbReference type="Proteomes" id="UP000298429">
    <property type="component" value="Unassembled WGS sequence"/>
</dbReference>
<sequence length="264" mass="28843">MPKPFCSDKLDARRKFFKPSKVMLHKSNPIFLTFLLLSVFFQCKESSSNNDLFTGLGLGSPVITSIDPPGGSPPQADGVSYTGTQITIKGRNFAPNSTDTIVKFNDLVGTIFSVTTTEIITTVPTGASAGFVTVSKADGFCDTVYGTDGYNCSARRFYVDCYKAYNNIYGDETAINYPDSQTVKFTEDYSTKAFRSNLRETGGTILTFECDNLIAVKYFSTKCVVTEKGTLAAPVYNPTINFTDNYAVQYLVTTAKGSCKIGFQ</sequence>
<evidence type="ECO:0000313" key="2">
    <source>
        <dbReference type="EMBL" id="TGM08895.1"/>
    </source>
</evidence>
<reference evidence="2 3" key="1">
    <citation type="journal article" date="2019" name="PLoS Negl. Trop. Dis.">
        <title>Revisiting the worldwide diversity of Leptospira species in the environment.</title>
        <authorList>
            <person name="Vincent A.T."/>
            <person name="Schiettekatte O."/>
            <person name="Bourhy P."/>
            <person name="Veyrier F.J."/>
            <person name="Picardeau M."/>
        </authorList>
    </citation>
    <scope>NUCLEOTIDE SEQUENCE [LARGE SCALE GENOMIC DNA]</scope>
    <source>
        <strain evidence="2 3">201702444</strain>
    </source>
</reference>
<organism evidence="2 3">
    <name type="scientific">Leptospira barantonii</name>
    <dbReference type="NCBI Taxonomy" id="2023184"/>
    <lineage>
        <taxon>Bacteria</taxon>
        <taxon>Pseudomonadati</taxon>
        <taxon>Spirochaetota</taxon>
        <taxon>Spirochaetia</taxon>
        <taxon>Leptospirales</taxon>
        <taxon>Leptospiraceae</taxon>
        <taxon>Leptospira</taxon>
    </lineage>
</organism>
<comment type="caution">
    <text evidence="2">The sequence shown here is derived from an EMBL/GenBank/DDBJ whole genome shotgun (WGS) entry which is preliminary data.</text>
</comment>
<evidence type="ECO:0000313" key="3">
    <source>
        <dbReference type="Proteomes" id="UP000298429"/>
    </source>
</evidence>
<feature type="domain" description="IPT/TIG" evidence="1">
    <location>
        <begin position="61"/>
        <end position="135"/>
    </location>
</feature>
<dbReference type="NCBIfam" id="NF047769">
    <property type="entry name" value="LIC10067_lipo"/>
    <property type="match status" value="1"/>
</dbReference>
<dbReference type="CDD" id="cd00603">
    <property type="entry name" value="IPT_PCSR"/>
    <property type="match status" value="1"/>
</dbReference>
<gene>
    <name evidence="2" type="ORF">EHQ76_02780</name>
</gene>
<dbReference type="EMBL" id="RQGN01000013">
    <property type="protein sequence ID" value="TGM08895.1"/>
    <property type="molecule type" value="Genomic_DNA"/>
</dbReference>
<name>A0A5F2BST9_9LEPT</name>
<dbReference type="Gene3D" id="2.60.40.10">
    <property type="entry name" value="Immunoglobulins"/>
    <property type="match status" value="1"/>
</dbReference>